<feature type="transmembrane region" description="Helical" evidence="1">
    <location>
        <begin position="169"/>
        <end position="194"/>
    </location>
</feature>
<evidence type="ECO:0000313" key="3">
    <source>
        <dbReference type="Proteomes" id="UP000192790"/>
    </source>
</evidence>
<dbReference type="PANTHER" id="PTHR40076">
    <property type="entry name" value="MEMBRANE PROTEIN-RELATED"/>
    <property type="match status" value="1"/>
</dbReference>
<feature type="transmembrane region" description="Helical" evidence="1">
    <location>
        <begin position="21"/>
        <end position="42"/>
    </location>
</feature>
<dbReference type="PANTHER" id="PTHR40076:SF1">
    <property type="entry name" value="MEMBRANE PROTEIN"/>
    <property type="match status" value="1"/>
</dbReference>
<organism evidence="2 3">
    <name type="scientific">Papillibacter cinnamivorans DSM 12816</name>
    <dbReference type="NCBI Taxonomy" id="1122930"/>
    <lineage>
        <taxon>Bacteria</taxon>
        <taxon>Bacillati</taxon>
        <taxon>Bacillota</taxon>
        <taxon>Clostridia</taxon>
        <taxon>Eubacteriales</taxon>
        <taxon>Oscillospiraceae</taxon>
        <taxon>Papillibacter</taxon>
    </lineage>
</organism>
<dbReference type="Proteomes" id="UP000192790">
    <property type="component" value="Unassembled WGS sequence"/>
</dbReference>
<dbReference type="Pfam" id="PF06161">
    <property type="entry name" value="DUF975"/>
    <property type="match status" value="1"/>
</dbReference>
<feature type="transmembrane region" description="Helical" evidence="1">
    <location>
        <begin position="201"/>
        <end position="220"/>
    </location>
</feature>
<keyword evidence="1" id="KW-0472">Membrane</keyword>
<feature type="transmembrane region" description="Helical" evidence="1">
    <location>
        <begin position="62"/>
        <end position="83"/>
    </location>
</feature>
<feature type="transmembrane region" description="Helical" evidence="1">
    <location>
        <begin position="116"/>
        <end position="134"/>
    </location>
</feature>
<proteinExistence type="predicted"/>
<dbReference type="AlphaFoldDB" id="A0A1W2BIS6"/>
<dbReference type="RefSeq" id="WP_084234881.1">
    <property type="nucleotide sequence ID" value="NZ_FWXW01000005.1"/>
</dbReference>
<name>A0A1W2BIS6_9FIRM</name>
<evidence type="ECO:0008006" key="4">
    <source>
        <dbReference type="Google" id="ProtNLM"/>
    </source>
</evidence>
<protein>
    <recommendedName>
        <fullName evidence="4">DUF975 family protein</fullName>
    </recommendedName>
</protein>
<evidence type="ECO:0000313" key="2">
    <source>
        <dbReference type="EMBL" id="SMC72602.1"/>
    </source>
</evidence>
<sequence length="247" mass="28021">MVLYEMKEKARDDMARAKPRPIGMAIIYLLIIGALSLMLNYVTGGVYLSGRLADPGLIWLKLILQFLAGLFQIVLTVGFRTYCLSGIERRPSSFSALFAGFRDFGRILRLSILMDLYILLRFLLLIVPGIIAIYRCRMAYFLIIDNPHMTAKEAIRASSLLMNGRKSDLFLLDLSFIGWALLAVPLSFVFWRVFMRTGLDGVYGTMLAAYCLGLWLVPYFNFTNAVFYRNAVKENGDQVPVRNGTLR</sequence>
<gene>
    <name evidence="2" type="ORF">SAMN02745168_2217</name>
</gene>
<keyword evidence="1" id="KW-0812">Transmembrane</keyword>
<reference evidence="2 3" key="1">
    <citation type="submission" date="2017-04" db="EMBL/GenBank/DDBJ databases">
        <authorList>
            <person name="Afonso C.L."/>
            <person name="Miller P.J."/>
            <person name="Scott M.A."/>
            <person name="Spackman E."/>
            <person name="Goraichik I."/>
            <person name="Dimitrov K.M."/>
            <person name="Suarez D.L."/>
            <person name="Swayne D.E."/>
        </authorList>
    </citation>
    <scope>NUCLEOTIDE SEQUENCE [LARGE SCALE GENOMIC DNA]</scope>
    <source>
        <strain evidence="2 3">DSM 12816</strain>
    </source>
</reference>
<dbReference type="InterPro" id="IPR010380">
    <property type="entry name" value="DUF975"/>
</dbReference>
<accession>A0A1W2BIS6</accession>
<keyword evidence="3" id="KW-1185">Reference proteome</keyword>
<evidence type="ECO:0000256" key="1">
    <source>
        <dbReference type="SAM" id="Phobius"/>
    </source>
</evidence>
<keyword evidence="1" id="KW-1133">Transmembrane helix</keyword>
<dbReference type="OrthoDB" id="9784844at2"/>
<dbReference type="STRING" id="1122930.SAMN02745168_2217"/>
<dbReference type="EMBL" id="FWXW01000005">
    <property type="protein sequence ID" value="SMC72602.1"/>
    <property type="molecule type" value="Genomic_DNA"/>
</dbReference>